<organism evidence="1 2">
    <name type="scientific">Metallosphaera cuprina (strain Ar-4)</name>
    <dbReference type="NCBI Taxonomy" id="1006006"/>
    <lineage>
        <taxon>Archaea</taxon>
        <taxon>Thermoproteota</taxon>
        <taxon>Thermoprotei</taxon>
        <taxon>Sulfolobales</taxon>
        <taxon>Sulfolobaceae</taxon>
        <taxon>Metallosphaera</taxon>
    </lineage>
</organism>
<accession>F4G1C9</accession>
<dbReference type="SUPFAM" id="SSF53613">
    <property type="entry name" value="Ribokinase-like"/>
    <property type="match status" value="1"/>
</dbReference>
<name>F4G1C9_METCR</name>
<dbReference type="PATRIC" id="fig|1006006.8.peg.1918"/>
<sequence length="249" mass="28081">MNKNQLIERPGGSPIYSGLGVATAGGLAGAYITIGEDFRFELPSYLTYVEKVSFSKTMRFTLIIEDHRRKLILRFKNGPLIVEEEKFNKWDGVILNPVCNEIPMSTKFYKIPVAVDIQGFIRNCEEGREISYSKKFELEMNSDISIFHANKEELVQSDISVQRLMDKGFKEILISDDFNGFTLYVKDGQSLKLRPSVKGNNEVGNGDFLLASYFTLRLNGEDPISASKMALKLSDEFSILGLNVLPRLS</sequence>
<dbReference type="KEGG" id="mcn:Mcup_1914"/>
<dbReference type="Gene3D" id="3.40.1190.20">
    <property type="match status" value="1"/>
</dbReference>
<dbReference type="AlphaFoldDB" id="F4G1C9"/>
<dbReference type="InterPro" id="IPR029056">
    <property type="entry name" value="Ribokinase-like"/>
</dbReference>
<evidence type="ECO:0000313" key="2">
    <source>
        <dbReference type="Proteomes" id="UP000007812"/>
    </source>
</evidence>
<dbReference type="STRING" id="1006006.Mcup_1914"/>
<evidence type="ECO:0000313" key="1">
    <source>
        <dbReference type="EMBL" id="AEB96016.1"/>
    </source>
</evidence>
<gene>
    <name evidence="1" type="ordered locus">Mcup_1914</name>
</gene>
<dbReference type="Proteomes" id="UP000007812">
    <property type="component" value="Chromosome"/>
</dbReference>
<protein>
    <recommendedName>
        <fullName evidence="3">PfkB domain-containing protein</fullName>
    </recommendedName>
</protein>
<dbReference type="eggNOG" id="arCOG00016">
    <property type="taxonomic scope" value="Archaea"/>
</dbReference>
<dbReference type="HOGENOM" id="CLU_1052188_0_0_2"/>
<reference evidence="1 2" key="1">
    <citation type="journal article" date="2011" name="J. Bacteriol.">
        <title>Complete genome sequence of Metallosphaera cuprina, a metal sulfide-oxidizing archaeon from a hot spring.</title>
        <authorList>
            <person name="Liu L.J."/>
            <person name="You X.Y."/>
            <person name="Zheng H."/>
            <person name="Wang S."/>
            <person name="Jiang C.Y."/>
            <person name="Liu S.J."/>
        </authorList>
    </citation>
    <scope>NUCLEOTIDE SEQUENCE [LARGE SCALE GENOMIC DNA]</scope>
    <source>
        <strain evidence="1 2">Ar-4</strain>
    </source>
</reference>
<proteinExistence type="predicted"/>
<dbReference type="EMBL" id="CP002656">
    <property type="protein sequence ID" value="AEB96016.1"/>
    <property type="molecule type" value="Genomic_DNA"/>
</dbReference>
<keyword evidence="2" id="KW-1185">Reference proteome</keyword>
<evidence type="ECO:0008006" key="3">
    <source>
        <dbReference type="Google" id="ProtNLM"/>
    </source>
</evidence>